<dbReference type="Gene3D" id="3.10.50.40">
    <property type="match status" value="1"/>
</dbReference>
<protein>
    <recommendedName>
        <fullName evidence="2 5">peptidylprolyl isomerase</fullName>
        <ecNumber evidence="2 5">5.2.1.8</ecNumber>
    </recommendedName>
</protein>
<reference evidence="8 9" key="1">
    <citation type="submission" date="2014-02" db="EMBL/GenBank/DDBJ databases">
        <title>Transposable element dynamics among asymbiotic and ectomycorrhizal Amanita fungi.</title>
        <authorList>
            <consortium name="DOE Joint Genome Institute"/>
            <person name="Hess J."/>
            <person name="Skrede I."/>
            <person name="Wolfe B."/>
            <person name="LaButti K."/>
            <person name="Ohm R.A."/>
            <person name="Grigoriev I.V."/>
            <person name="Pringle A."/>
        </authorList>
    </citation>
    <scope>NUCLEOTIDE SEQUENCE [LARGE SCALE GENOMIC DNA]</scope>
    <source>
        <strain evidence="8 9">SKay4041</strain>
    </source>
</reference>
<keyword evidence="9" id="KW-1185">Reference proteome</keyword>
<keyword evidence="6" id="KW-0732">Signal</keyword>
<evidence type="ECO:0000313" key="8">
    <source>
        <dbReference type="EMBL" id="PFH53719.1"/>
    </source>
</evidence>
<evidence type="ECO:0000256" key="5">
    <source>
        <dbReference type="PROSITE-ProRule" id="PRU00277"/>
    </source>
</evidence>
<dbReference type="FunFam" id="3.10.50.40:FF:000006">
    <property type="entry name" value="Peptidyl-prolyl cis-trans isomerase"/>
    <property type="match status" value="1"/>
</dbReference>
<evidence type="ECO:0000259" key="7">
    <source>
        <dbReference type="PROSITE" id="PS50059"/>
    </source>
</evidence>
<sequence>MQIRLFNFVPYFLLLAAGLVAADDAVTELKIDTTYLPPECPNKAQKGDSIKVHYTGTLFSNGKKFDSSHDRNAPLPLTLGIGQVIKGWDEGLIGMCLNEKRTLTIPANMAYGSRGAGGIIPPNSALVFDVELVGLEVKGSREEL</sequence>
<evidence type="ECO:0000256" key="6">
    <source>
        <dbReference type="SAM" id="SignalP"/>
    </source>
</evidence>
<evidence type="ECO:0000256" key="3">
    <source>
        <dbReference type="ARBA" id="ARBA00023110"/>
    </source>
</evidence>
<evidence type="ECO:0000256" key="2">
    <source>
        <dbReference type="ARBA" id="ARBA00013194"/>
    </source>
</evidence>
<dbReference type="InterPro" id="IPR046357">
    <property type="entry name" value="PPIase_dom_sf"/>
</dbReference>
<dbReference type="AlphaFoldDB" id="A0A2A9NT43"/>
<dbReference type="GO" id="GO:0003755">
    <property type="term" value="F:peptidyl-prolyl cis-trans isomerase activity"/>
    <property type="evidence" value="ECO:0007669"/>
    <property type="project" value="UniProtKB-KW"/>
</dbReference>
<dbReference type="STRING" id="703135.A0A2A9NT43"/>
<dbReference type="SUPFAM" id="SSF54534">
    <property type="entry name" value="FKBP-like"/>
    <property type="match status" value="1"/>
</dbReference>
<dbReference type="InterPro" id="IPR044609">
    <property type="entry name" value="FKBP2/11"/>
</dbReference>
<dbReference type="PANTHER" id="PTHR45779">
    <property type="entry name" value="PEPTIDYLPROLYL ISOMERASE"/>
    <property type="match status" value="1"/>
</dbReference>
<dbReference type="EC" id="5.2.1.8" evidence="2 5"/>
<organism evidence="8 9">
    <name type="scientific">Amanita thiersii Skay4041</name>
    <dbReference type="NCBI Taxonomy" id="703135"/>
    <lineage>
        <taxon>Eukaryota</taxon>
        <taxon>Fungi</taxon>
        <taxon>Dikarya</taxon>
        <taxon>Basidiomycota</taxon>
        <taxon>Agaricomycotina</taxon>
        <taxon>Agaricomycetes</taxon>
        <taxon>Agaricomycetidae</taxon>
        <taxon>Agaricales</taxon>
        <taxon>Pluteineae</taxon>
        <taxon>Amanitaceae</taxon>
        <taxon>Amanita</taxon>
    </lineage>
</organism>
<keyword evidence="3 5" id="KW-0697">Rotamase</keyword>
<dbReference type="Proteomes" id="UP000242287">
    <property type="component" value="Unassembled WGS sequence"/>
</dbReference>
<dbReference type="PANTHER" id="PTHR45779:SF7">
    <property type="entry name" value="PEPTIDYLPROLYL ISOMERASE"/>
    <property type="match status" value="1"/>
</dbReference>
<keyword evidence="4 5" id="KW-0413">Isomerase</keyword>
<dbReference type="PROSITE" id="PS50059">
    <property type="entry name" value="FKBP_PPIASE"/>
    <property type="match status" value="1"/>
</dbReference>
<proteinExistence type="predicted"/>
<accession>A0A2A9NT43</accession>
<dbReference type="OrthoDB" id="1902587at2759"/>
<comment type="catalytic activity">
    <reaction evidence="1 5">
        <text>[protein]-peptidylproline (omega=180) = [protein]-peptidylproline (omega=0)</text>
        <dbReference type="Rhea" id="RHEA:16237"/>
        <dbReference type="Rhea" id="RHEA-COMP:10747"/>
        <dbReference type="Rhea" id="RHEA-COMP:10748"/>
        <dbReference type="ChEBI" id="CHEBI:83833"/>
        <dbReference type="ChEBI" id="CHEBI:83834"/>
        <dbReference type="EC" id="5.2.1.8"/>
    </reaction>
</comment>
<gene>
    <name evidence="8" type="ORF">AMATHDRAFT_136902</name>
</gene>
<evidence type="ECO:0000256" key="4">
    <source>
        <dbReference type="ARBA" id="ARBA00023235"/>
    </source>
</evidence>
<evidence type="ECO:0000313" key="9">
    <source>
        <dbReference type="Proteomes" id="UP000242287"/>
    </source>
</evidence>
<dbReference type="GO" id="GO:0005783">
    <property type="term" value="C:endoplasmic reticulum"/>
    <property type="evidence" value="ECO:0007669"/>
    <property type="project" value="TreeGrafter"/>
</dbReference>
<dbReference type="Pfam" id="PF00254">
    <property type="entry name" value="FKBP_C"/>
    <property type="match status" value="1"/>
</dbReference>
<feature type="domain" description="PPIase FKBP-type" evidence="7">
    <location>
        <begin position="47"/>
        <end position="136"/>
    </location>
</feature>
<evidence type="ECO:0000256" key="1">
    <source>
        <dbReference type="ARBA" id="ARBA00000971"/>
    </source>
</evidence>
<feature type="chain" id="PRO_5013083553" description="peptidylprolyl isomerase" evidence="6">
    <location>
        <begin position="23"/>
        <end position="144"/>
    </location>
</feature>
<feature type="signal peptide" evidence="6">
    <location>
        <begin position="1"/>
        <end position="22"/>
    </location>
</feature>
<name>A0A2A9NT43_9AGAR</name>
<dbReference type="EMBL" id="KZ301972">
    <property type="protein sequence ID" value="PFH53719.1"/>
    <property type="molecule type" value="Genomic_DNA"/>
</dbReference>
<dbReference type="InterPro" id="IPR001179">
    <property type="entry name" value="PPIase_FKBP_dom"/>
</dbReference>